<gene>
    <name evidence="2" type="ORF">SAMN05443248_1656</name>
</gene>
<dbReference type="Proteomes" id="UP000189796">
    <property type="component" value="Chromosome I"/>
</dbReference>
<dbReference type="GO" id="GO:0008410">
    <property type="term" value="F:CoA-transferase activity"/>
    <property type="evidence" value="ECO:0007669"/>
    <property type="project" value="TreeGrafter"/>
</dbReference>
<dbReference type="PANTHER" id="PTHR48207">
    <property type="entry name" value="SUCCINATE--HYDROXYMETHYLGLUTARATE COA-TRANSFERASE"/>
    <property type="match status" value="1"/>
</dbReference>
<evidence type="ECO:0000313" key="3">
    <source>
        <dbReference type="Proteomes" id="UP000189796"/>
    </source>
</evidence>
<name>A0A1M5K246_9BRAD</name>
<dbReference type="EMBL" id="LT670817">
    <property type="protein sequence ID" value="SHG46848.1"/>
    <property type="molecule type" value="Genomic_DNA"/>
</dbReference>
<dbReference type="InterPro" id="IPR044855">
    <property type="entry name" value="CoA-Trfase_III_dom3_sf"/>
</dbReference>
<dbReference type="InterPro" id="IPR050483">
    <property type="entry name" value="CoA-transferase_III_domain"/>
</dbReference>
<reference evidence="2 3" key="1">
    <citation type="submission" date="2016-11" db="EMBL/GenBank/DDBJ databases">
        <authorList>
            <person name="Jaros S."/>
            <person name="Januszkiewicz K."/>
            <person name="Wedrychowicz H."/>
        </authorList>
    </citation>
    <scope>NUCLEOTIDE SEQUENCE [LARGE SCALE GENOMIC DNA]</scope>
    <source>
        <strain evidence="2 3">GAS138</strain>
    </source>
</reference>
<protein>
    <submittedName>
        <fullName evidence="2">Crotonobetainyl-CoA:carnitine CoA-transferase CaiB</fullName>
    </submittedName>
</protein>
<dbReference type="SUPFAM" id="SSF89796">
    <property type="entry name" value="CoA-transferase family III (CaiB/BaiF)"/>
    <property type="match status" value="1"/>
</dbReference>
<dbReference type="Gene3D" id="3.30.1540.10">
    <property type="entry name" value="formyl-coa transferase, domain 3"/>
    <property type="match status" value="1"/>
</dbReference>
<dbReference type="InterPro" id="IPR023606">
    <property type="entry name" value="CoA-Trfase_III_dom_1_sf"/>
</dbReference>
<accession>A0A1M5K246</accession>
<organism evidence="2 3">
    <name type="scientific">Bradyrhizobium erythrophlei</name>
    <dbReference type="NCBI Taxonomy" id="1437360"/>
    <lineage>
        <taxon>Bacteria</taxon>
        <taxon>Pseudomonadati</taxon>
        <taxon>Pseudomonadota</taxon>
        <taxon>Alphaproteobacteria</taxon>
        <taxon>Hyphomicrobiales</taxon>
        <taxon>Nitrobacteraceae</taxon>
        <taxon>Bradyrhizobium</taxon>
    </lineage>
</organism>
<dbReference type="AlphaFoldDB" id="A0A1M5K246"/>
<dbReference type="Gene3D" id="3.40.50.10540">
    <property type="entry name" value="Crotonobetainyl-coa:carnitine coa-transferase, domain 1"/>
    <property type="match status" value="1"/>
</dbReference>
<dbReference type="InterPro" id="IPR003673">
    <property type="entry name" value="CoA-Trfase_fam_III"/>
</dbReference>
<keyword evidence="1 2" id="KW-0808">Transferase</keyword>
<dbReference type="PANTHER" id="PTHR48207:SF3">
    <property type="entry name" value="SUCCINATE--HYDROXYMETHYLGLUTARATE COA-TRANSFERASE"/>
    <property type="match status" value="1"/>
</dbReference>
<dbReference type="Pfam" id="PF02515">
    <property type="entry name" value="CoA_transf_3"/>
    <property type="match status" value="1"/>
</dbReference>
<dbReference type="RefSeq" id="WP_245332535.1">
    <property type="nucleotide sequence ID" value="NZ_LT670817.1"/>
</dbReference>
<proteinExistence type="predicted"/>
<evidence type="ECO:0000256" key="1">
    <source>
        <dbReference type="ARBA" id="ARBA00022679"/>
    </source>
</evidence>
<evidence type="ECO:0000313" key="2">
    <source>
        <dbReference type="EMBL" id="SHG46848.1"/>
    </source>
</evidence>
<sequence>MMHDSLTGAGGAGPLVGVRVLELCQIAAGPFAGSLLADLGADVVKIENPGGGDGMRNWPPLTSDGEGETFSENFASVNRNKRSVCVDLKDSDGIALTKALIKECDVLIENFRPGVLPRLGFGYEDVKSENNKLIYCSISGYGQQGPYAKKGAFDVTVQGMSGLMSVTGNEGEPPVKCGVPVGDFCAGLYGAYAILAALLRVRAGGKGAYIDCSMLGALLGVSALQTSEYFGTGSPGKRLGSSHPRNAPYQAFQASDAYLIVAAGNDILWREVCHAVGRSDLADDVKFKTQSDRARRQTELAAILQEQFLKRSVAEWLFELDGRGVPCSPINTYADILADPHVQAMDLIKPLDLPNNVRTRTVGFPVKITDFSFSVYRAPPALGEHTAEVICEWLGTEGSLASKTRDLG</sequence>